<feature type="non-terminal residue" evidence="6">
    <location>
        <position position="1"/>
    </location>
</feature>
<dbReference type="PANTHER" id="PTHR10605">
    <property type="entry name" value="HEPARAN SULFATE SULFOTRANSFERASE"/>
    <property type="match status" value="1"/>
</dbReference>
<dbReference type="Proteomes" id="UP001174909">
    <property type="component" value="Unassembled WGS sequence"/>
</dbReference>
<protein>
    <submittedName>
        <fullName evidence="6">Bifunctional heparan sulfate N-deacetylase/N-sulfotransferase 4</fullName>
    </submittedName>
</protein>
<dbReference type="EMBL" id="CASHTH010001132">
    <property type="protein sequence ID" value="CAI8011888.1"/>
    <property type="molecule type" value="Genomic_DNA"/>
</dbReference>
<dbReference type="SUPFAM" id="SSF52540">
    <property type="entry name" value="P-loop containing nucleoside triphosphate hydrolases"/>
    <property type="match status" value="1"/>
</dbReference>
<dbReference type="Pfam" id="PF00685">
    <property type="entry name" value="Sulfotransfer_1"/>
    <property type="match status" value="1"/>
</dbReference>
<gene>
    <name evidence="6" type="ORF">GBAR_LOCUS7636</name>
</gene>
<keyword evidence="2" id="KW-0325">Glycoprotein</keyword>
<proteinExistence type="predicted"/>
<evidence type="ECO:0000256" key="4">
    <source>
        <dbReference type="PIRSR" id="PIRSR637359-3"/>
    </source>
</evidence>
<dbReference type="GO" id="GO:0019213">
    <property type="term" value="F:deacetylase activity"/>
    <property type="evidence" value="ECO:0007669"/>
    <property type="project" value="TreeGrafter"/>
</dbReference>
<comment type="caution">
    <text evidence="6">The sequence shown here is derived from an EMBL/GenBank/DDBJ whole genome shotgun (WGS) entry which is preliminary data.</text>
</comment>
<dbReference type="InterPro" id="IPR000863">
    <property type="entry name" value="Sulfotransferase_dom"/>
</dbReference>
<feature type="disulfide bond" evidence="4">
    <location>
        <begin position="295"/>
        <end position="305"/>
    </location>
</feature>
<dbReference type="AlphaFoldDB" id="A0AA35W8B7"/>
<evidence type="ECO:0000256" key="1">
    <source>
        <dbReference type="ARBA" id="ARBA00022679"/>
    </source>
</evidence>
<dbReference type="Gene3D" id="3.40.50.300">
    <property type="entry name" value="P-loop containing nucleotide triphosphate hydrolases"/>
    <property type="match status" value="1"/>
</dbReference>
<dbReference type="GO" id="GO:0015016">
    <property type="term" value="F:heparan sulfate N-sulfotransferase activity"/>
    <property type="evidence" value="ECO:0007669"/>
    <property type="project" value="TreeGrafter"/>
</dbReference>
<reference evidence="6" key="1">
    <citation type="submission" date="2023-03" db="EMBL/GenBank/DDBJ databases">
        <authorList>
            <person name="Steffen K."/>
            <person name="Cardenas P."/>
        </authorList>
    </citation>
    <scope>NUCLEOTIDE SEQUENCE</scope>
</reference>
<evidence type="ECO:0000259" key="5">
    <source>
        <dbReference type="Pfam" id="PF00685"/>
    </source>
</evidence>
<feature type="binding site" evidence="3">
    <location>
        <position position="190"/>
    </location>
    <ligand>
        <name>3'-phosphoadenylyl sulfate</name>
        <dbReference type="ChEBI" id="CHEBI:58339"/>
    </ligand>
</feature>
<evidence type="ECO:0000313" key="6">
    <source>
        <dbReference type="EMBL" id="CAI8011888.1"/>
    </source>
</evidence>
<keyword evidence="1" id="KW-0808">Transferase</keyword>
<dbReference type="InterPro" id="IPR037359">
    <property type="entry name" value="NST/OST"/>
</dbReference>
<dbReference type="InterPro" id="IPR027417">
    <property type="entry name" value="P-loop_NTPase"/>
</dbReference>
<organism evidence="6 7">
    <name type="scientific">Geodia barretti</name>
    <name type="common">Barrett's horny sponge</name>
    <dbReference type="NCBI Taxonomy" id="519541"/>
    <lineage>
        <taxon>Eukaryota</taxon>
        <taxon>Metazoa</taxon>
        <taxon>Porifera</taxon>
        <taxon>Demospongiae</taxon>
        <taxon>Heteroscleromorpha</taxon>
        <taxon>Tetractinellida</taxon>
        <taxon>Astrophorina</taxon>
        <taxon>Geodiidae</taxon>
        <taxon>Geodia</taxon>
    </lineage>
</organism>
<dbReference type="GO" id="GO:0005794">
    <property type="term" value="C:Golgi apparatus"/>
    <property type="evidence" value="ECO:0007669"/>
    <property type="project" value="TreeGrafter"/>
</dbReference>
<feature type="binding site" evidence="3">
    <location>
        <begin position="310"/>
        <end position="314"/>
    </location>
    <ligand>
        <name>3'-phosphoadenylyl sulfate</name>
        <dbReference type="ChEBI" id="CHEBI:58339"/>
    </ligand>
</feature>
<keyword evidence="7" id="KW-1185">Reference proteome</keyword>
<feature type="domain" description="Sulfotransferase" evidence="5">
    <location>
        <begin position="87"/>
        <end position="330"/>
    </location>
</feature>
<sequence>VVHTIQHDRGKLQPTTLQSIIYVHLKPSTRCIQRSERRCELLQDLVDLCCMCECVLRQSNTLYTTPSVSIVYIPLSLTHTHTHTSFSLHPQVQTNRQSELHYEEVQFFSDDTLYQRGIQWYMEQFPYPPSPSVPPTNSSLPSSPPPPPTLLFEKSATYFVHPQAPQRAKAVLPQAQLVVILADPSHRAYSWYQHQRAHSDPTAVRFSFSEVIRASPSSPPHLSSLSHHCLTPGHYHQHISHWLEYYDHSQLLLIDGDELVERPAAVMDQLLEFLRLPFHPFQNILQYDSRKGFYCVVESNRRKKCLGKSKGRSYPPMTDEDQQWLSSYYAPHNAQLKELLTRLGRTPPRWLI</sequence>
<keyword evidence="4" id="KW-1015">Disulfide bond</keyword>
<accession>A0AA35W8B7</accession>
<evidence type="ECO:0000256" key="2">
    <source>
        <dbReference type="ARBA" id="ARBA00023180"/>
    </source>
</evidence>
<feature type="binding site" evidence="3">
    <location>
        <position position="294"/>
    </location>
    <ligand>
        <name>3'-phosphoadenylyl sulfate</name>
        <dbReference type="ChEBI" id="CHEBI:58339"/>
    </ligand>
</feature>
<evidence type="ECO:0000256" key="3">
    <source>
        <dbReference type="PIRSR" id="PIRSR637359-2"/>
    </source>
</evidence>
<evidence type="ECO:0000313" key="7">
    <source>
        <dbReference type="Proteomes" id="UP001174909"/>
    </source>
</evidence>
<dbReference type="PANTHER" id="PTHR10605:SF56">
    <property type="entry name" value="BIFUNCTIONAL HEPARAN SULFATE N-DEACETYLASE_N-SULFOTRANSFERASE"/>
    <property type="match status" value="1"/>
</dbReference>
<name>A0AA35W8B7_GEOBA</name>